<dbReference type="InterPro" id="IPR005844">
    <property type="entry name" value="A-D-PHexomutase_a/b/a-I"/>
</dbReference>
<dbReference type="InterPro" id="IPR005841">
    <property type="entry name" value="Alpha-D-phosphohexomutase_SF"/>
</dbReference>
<dbReference type="Proteomes" id="UP000006732">
    <property type="component" value="Chromosome"/>
</dbReference>
<feature type="domain" description="Alpha-D-phosphohexomutase alpha/beta/alpha" evidence="10">
    <location>
        <begin position="165"/>
        <end position="261"/>
    </location>
</feature>
<reference evidence="12 13" key="1">
    <citation type="submission" date="2006-10" db="EMBL/GenBank/DDBJ databases">
        <title>Complete sequence of chromosome of Pelobacter propionicus DSM 2379.</title>
        <authorList>
            <consortium name="US DOE Joint Genome Institute"/>
            <person name="Copeland A."/>
            <person name="Lucas S."/>
            <person name="Lapidus A."/>
            <person name="Barry K."/>
            <person name="Detter J.C."/>
            <person name="Glavina del Rio T."/>
            <person name="Hammon N."/>
            <person name="Israni S."/>
            <person name="Dalin E."/>
            <person name="Tice H."/>
            <person name="Pitluck S."/>
            <person name="Saunders E."/>
            <person name="Brettin T."/>
            <person name="Bruce D."/>
            <person name="Han C."/>
            <person name="Tapia R."/>
            <person name="Schmutz J."/>
            <person name="Larimer F."/>
            <person name="Land M."/>
            <person name="Hauser L."/>
            <person name="Kyrpides N."/>
            <person name="Kim E."/>
            <person name="Lovley D."/>
            <person name="Richardson P."/>
        </authorList>
    </citation>
    <scope>NUCLEOTIDE SEQUENCE [LARGE SCALE GENOMIC DNA]</scope>
    <source>
        <strain evidence="13">DSM 2379 / NBRC 103807 / OttBd1</strain>
    </source>
</reference>
<keyword evidence="13" id="KW-1185">Reference proteome</keyword>
<evidence type="ECO:0000256" key="3">
    <source>
        <dbReference type="ARBA" id="ARBA00022553"/>
    </source>
</evidence>
<dbReference type="InterPro" id="IPR005845">
    <property type="entry name" value="A-D-PHexomutase_a/b/a-II"/>
</dbReference>
<keyword evidence="3" id="KW-0597">Phosphoprotein</keyword>
<evidence type="ECO:0000256" key="5">
    <source>
        <dbReference type="ARBA" id="ARBA00022842"/>
    </source>
</evidence>
<organism evidence="12 13">
    <name type="scientific">Pelobacter propionicus (strain DSM 2379 / NBRC 103807 / OttBd1)</name>
    <dbReference type="NCBI Taxonomy" id="338966"/>
    <lineage>
        <taxon>Bacteria</taxon>
        <taxon>Pseudomonadati</taxon>
        <taxon>Thermodesulfobacteriota</taxon>
        <taxon>Desulfuromonadia</taxon>
        <taxon>Desulfuromonadales</taxon>
        <taxon>Desulfuromonadaceae</taxon>
        <taxon>Pelobacter</taxon>
    </lineage>
</organism>
<dbReference type="GO" id="GO:0006166">
    <property type="term" value="P:purine ribonucleoside salvage"/>
    <property type="evidence" value="ECO:0007669"/>
    <property type="project" value="TreeGrafter"/>
</dbReference>
<dbReference type="PANTHER" id="PTHR45745">
    <property type="entry name" value="PHOSPHOMANNOMUTASE 45A"/>
    <property type="match status" value="1"/>
</dbReference>
<dbReference type="GO" id="GO:0008973">
    <property type="term" value="F:phosphopentomutase activity"/>
    <property type="evidence" value="ECO:0007669"/>
    <property type="project" value="TreeGrafter"/>
</dbReference>
<dbReference type="Gene3D" id="3.30.310.50">
    <property type="entry name" value="Alpha-D-phosphohexomutase, C-terminal domain"/>
    <property type="match status" value="1"/>
</dbReference>
<keyword evidence="6 12" id="KW-0413">Isomerase</keyword>
<comment type="cofactor">
    <cofactor evidence="1">
        <name>Mg(2+)</name>
        <dbReference type="ChEBI" id="CHEBI:18420"/>
    </cofactor>
</comment>
<dbReference type="Pfam" id="PF02878">
    <property type="entry name" value="PGM_PMM_I"/>
    <property type="match status" value="1"/>
</dbReference>
<evidence type="ECO:0000313" key="12">
    <source>
        <dbReference type="EMBL" id="ABL01011.1"/>
    </source>
</evidence>
<evidence type="ECO:0000256" key="7">
    <source>
        <dbReference type="RuleBase" id="RU004326"/>
    </source>
</evidence>
<feature type="domain" description="Alpha-D-phosphohexomutase alpha/beta/alpha" evidence="9">
    <location>
        <begin position="3"/>
        <end position="136"/>
    </location>
</feature>
<dbReference type="InterPro" id="IPR036900">
    <property type="entry name" value="A-D-PHexomutase_C_sf"/>
</dbReference>
<dbReference type="Pfam" id="PF00408">
    <property type="entry name" value="PGM_PMM_IV"/>
    <property type="match status" value="1"/>
</dbReference>
<dbReference type="GO" id="GO:0005975">
    <property type="term" value="P:carbohydrate metabolic process"/>
    <property type="evidence" value="ECO:0007669"/>
    <property type="project" value="InterPro"/>
</dbReference>
<dbReference type="InterPro" id="IPR016055">
    <property type="entry name" value="A-D-PHexomutase_a/b/a-I/II/III"/>
</dbReference>
<feature type="domain" description="Alpha-D-phosphohexomutase alpha/beta/alpha" evidence="11">
    <location>
        <begin position="269"/>
        <end position="375"/>
    </location>
</feature>
<evidence type="ECO:0000259" key="9">
    <source>
        <dbReference type="Pfam" id="PF02878"/>
    </source>
</evidence>
<dbReference type="RefSeq" id="WP_011737227.1">
    <property type="nucleotide sequence ID" value="NC_008609.1"/>
</dbReference>
<keyword evidence="4 7" id="KW-0479">Metal-binding</keyword>
<evidence type="ECO:0000313" key="13">
    <source>
        <dbReference type="Proteomes" id="UP000006732"/>
    </source>
</evidence>
<dbReference type="Pfam" id="PF02880">
    <property type="entry name" value="PGM_PMM_III"/>
    <property type="match status" value="1"/>
</dbReference>
<dbReference type="PROSITE" id="PS00710">
    <property type="entry name" value="PGM_PMM"/>
    <property type="match status" value="1"/>
</dbReference>
<sequence>MRIKFGTDGWRGVIARDFTFDNLSLVAQATMDYLIQTNAAGRGLVVGYDRRFLSREFARRVAEIAAGNAIRVRLSDGYAPTPAISWAVRESGAGAGIMVTASHNPPEYNGFKIKEAFGGSALPSTTSALEEIVAANVATGRPIQERPFDDALREGMIEYFDPCQGYFEQIRRYVDLDLIAESGIAAVVDPMYGAGCGAIPRLLAGVDEIHCVENPCFGGQPPEPIGEHLAELSALVAGGTYRVGLALDGDADRIGAIDENGDFFSSHCIFTVILRHLIEHKKLRGGVVKTVSSTRMVDLLAARYGLRLFETPIGFKHICELMLKEDILMGGEESGGLGVKGHIPERDGILMALLLLEVMAVNGKGLRQLLNETMDEIGHFFYRRIDHRIAEDAKERLVARLRTEPPAEIASRMVVATNFSDGFKFFFENGDWLLIRPSGTEPVLRLYSEATSPDRVDQLLREAELLAGVAPGCQPASL</sequence>
<dbReference type="PRINTS" id="PR00509">
    <property type="entry name" value="PGMPMM"/>
</dbReference>
<protein>
    <submittedName>
        <fullName evidence="12">Phosphoglucomutase</fullName>
        <ecNumber evidence="12">5.4.2.2</ecNumber>
    </submittedName>
</protein>
<dbReference type="Gene3D" id="3.40.120.10">
    <property type="entry name" value="Alpha-D-Glucose-1,6-Bisphosphate, subunit A, domain 3"/>
    <property type="match status" value="3"/>
</dbReference>
<dbReference type="InterPro" id="IPR005843">
    <property type="entry name" value="A-D-PHexomutase_C"/>
</dbReference>
<dbReference type="Pfam" id="PF02879">
    <property type="entry name" value="PGM_PMM_II"/>
    <property type="match status" value="1"/>
</dbReference>
<proteinExistence type="inferred from homology"/>
<dbReference type="GO" id="GO:0004614">
    <property type="term" value="F:phosphoglucomutase activity"/>
    <property type="evidence" value="ECO:0007669"/>
    <property type="project" value="UniProtKB-EC"/>
</dbReference>
<dbReference type="SUPFAM" id="SSF53738">
    <property type="entry name" value="Phosphoglucomutase, first 3 domains"/>
    <property type="match status" value="2"/>
</dbReference>
<dbReference type="HOGENOM" id="CLU_016950_7_1_7"/>
<accession>A1AUJ0</accession>
<feature type="domain" description="Alpha-D-phosphohexomutase C-terminal" evidence="8">
    <location>
        <begin position="402"/>
        <end position="462"/>
    </location>
</feature>
<dbReference type="CDD" id="cd05800">
    <property type="entry name" value="PGM_like2"/>
    <property type="match status" value="1"/>
</dbReference>
<dbReference type="GO" id="GO:0000287">
    <property type="term" value="F:magnesium ion binding"/>
    <property type="evidence" value="ECO:0007669"/>
    <property type="project" value="InterPro"/>
</dbReference>
<gene>
    <name evidence="12" type="ordered locus">Ppro_3418</name>
</gene>
<dbReference type="InterPro" id="IPR016066">
    <property type="entry name" value="A-D-PHexomutase_CS"/>
</dbReference>
<evidence type="ECO:0000259" key="10">
    <source>
        <dbReference type="Pfam" id="PF02879"/>
    </source>
</evidence>
<comment type="similarity">
    <text evidence="2 7">Belongs to the phosphohexose mutase family.</text>
</comment>
<evidence type="ECO:0000256" key="2">
    <source>
        <dbReference type="ARBA" id="ARBA00010231"/>
    </source>
</evidence>
<evidence type="ECO:0000259" key="11">
    <source>
        <dbReference type="Pfam" id="PF02880"/>
    </source>
</evidence>
<evidence type="ECO:0000259" key="8">
    <source>
        <dbReference type="Pfam" id="PF00408"/>
    </source>
</evidence>
<dbReference type="eggNOG" id="COG1109">
    <property type="taxonomic scope" value="Bacteria"/>
</dbReference>
<dbReference type="EMBL" id="CP000482">
    <property type="protein sequence ID" value="ABL01011.1"/>
    <property type="molecule type" value="Genomic_DNA"/>
</dbReference>
<evidence type="ECO:0000256" key="6">
    <source>
        <dbReference type="ARBA" id="ARBA00023235"/>
    </source>
</evidence>
<dbReference type="InterPro" id="IPR005846">
    <property type="entry name" value="A-D-PHexomutase_a/b/a-III"/>
</dbReference>
<name>A1AUJ0_PELPD</name>
<evidence type="ECO:0000256" key="4">
    <source>
        <dbReference type="ARBA" id="ARBA00022723"/>
    </source>
</evidence>
<dbReference type="PANTHER" id="PTHR45745:SF1">
    <property type="entry name" value="PHOSPHOGLUCOMUTASE 2B-RELATED"/>
    <property type="match status" value="1"/>
</dbReference>
<keyword evidence="5 7" id="KW-0460">Magnesium</keyword>
<dbReference type="STRING" id="338966.Ppro_3418"/>
<dbReference type="AlphaFoldDB" id="A1AUJ0"/>
<dbReference type="OrthoDB" id="9806956at2"/>
<dbReference type="KEGG" id="ppd:Ppro_3418"/>
<evidence type="ECO:0000256" key="1">
    <source>
        <dbReference type="ARBA" id="ARBA00001946"/>
    </source>
</evidence>
<dbReference type="SUPFAM" id="SSF55957">
    <property type="entry name" value="Phosphoglucomutase, C-terminal domain"/>
    <property type="match status" value="1"/>
</dbReference>
<dbReference type="EC" id="5.4.2.2" evidence="12"/>